<evidence type="ECO:0000256" key="3">
    <source>
        <dbReference type="ARBA" id="ARBA00022475"/>
    </source>
</evidence>
<evidence type="ECO:0000313" key="9">
    <source>
        <dbReference type="EMBL" id="MBM6700218.1"/>
    </source>
</evidence>
<keyword evidence="7" id="KW-0449">Lipoprotein</keyword>
<keyword evidence="3" id="KW-1003">Cell membrane</keyword>
<evidence type="ECO:0000256" key="8">
    <source>
        <dbReference type="SAM" id="SignalP"/>
    </source>
</evidence>
<dbReference type="PANTHER" id="PTHR43649">
    <property type="entry name" value="ARABINOSE-BINDING PROTEIN-RELATED"/>
    <property type="match status" value="1"/>
</dbReference>
<dbReference type="SUPFAM" id="SSF53850">
    <property type="entry name" value="Periplasmic binding protein-like II"/>
    <property type="match status" value="1"/>
</dbReference>
<dbReference type="GO" id="GO:0055085">
    <property type="term" value="P:transmembrane transport"/>
    <property type="evidence" value="ECO:0007669"/>
    <property type="project" value="InterPro"/>
</dbReference>
<comment type="caution">
    <text evidence="9">The sequence shown here is derived from an EMBL/GenBank/DDBJ whole genome shotgun (WGS) entry which is preliminary data.</text>
</comment>
<evidence type="ECO:0000256" key="6">
    <source>
        <dbReference type="ARBA" id="ARBA00023139"/>
    </source>
</evidence>
<evidence type="ECO:0000256" key="5">
    <source>
        <dbReference type="ARBA" id="ARBA00023136"/>
    </source>
</evidence>
<reference evidence="9" key="2">
    <citation type="journal article" date="2021" name="Sci. Rep.">
        <title>The distribution of antibiotic resistance genes in chicken gut microbiota commensals.</title>
        <authorList>
            <person name="Juricova H."/>
            <person name="Matiasovicova J."/>
            <person name="Kubasova T."/>
            <person name="Cejkova D."/>
            <person name="Rychlik I."/>
        </authorList>
    </citation>
    <scope>NUCLEOTIDE SEQUENCE</scope>
    <source>
        <strain evidence="9">An836</strain>
    </source>
</reference>
<dbReference type="Gene3D" id="3.40.190.10">
    <property type="entry name" value="Periplasmic binding protein-like II"/>
    <property type="match status" value="2"/>
</dbReference>
<dbReference type="RefSeq" id="WP_204469539.1">
    <property type="nucleotide sequence ID" value="NZ_JACLYU010000019.1"/>
</dbReference>
<dbReference type="AlphaFoldDB" id="A0A939BA47"/>
<keyword evidence="4 8" id="KW-0732">Signal</keyword>
<keyword evidence="10" id="KW-1185">Reference proteome</keyword>
<reference evidence="9" key="1">
    <citation type="submission" date="2020-08" db="EMBL/GenBank/DDBJ databases">
        <authorList>
            <person name="Cejkova D."/>
            <person name="Kubasova T."/>
            <person name="Jahodarova E."/>
            <person name="Rychlik I."/>
        </authorList>
    </citation>
    <scope>NUCLEOTIDE SEQUENCE</scope>
    <source>
        <strain evidence="9">An836</strain>
    </source>
</reference>
<dbReference type="Proteomes" id="UP000718821">
    <property type="component" value="Unassembled WGS sequence"/>
</dbReference>
<name>A0A939BA47_9BIFI</name>
<dbReference type="PROSITE" id="PS01037">
    <property type="entry name" value="SBP_BACTERIAL_1"/>
    <property type="match status" value="1"/>
</dbReference>
<evidence type="ECO:0000256" key="2">
    <source>
        <dbReference type="ARBA" id="ARBA00022448"/>
    </source>
</evidence>
<comment type="similarity">
    <text evidence="1">Belongs to the bacterial solute-binding protein 1 family.</text>
</comment>
<gene>
    <name evidence="9" type="ORF">H7U32_07930</name>
</gene>
<evidence type="ECO:0000256" key="1">
    <source>
        <dbReference type="ARBA" id="ARBA00008520"/>
    </source>
</evidence>
<evidence type="ECO:0000256" key="7">
    <source>
        <dbReference type="ARBA" id="ARBA00023288"/>
    </source>
</evidence>
<feature type="chain" id="PRO_5039637563" evidence="8">
    <location>
        <begin position="24"/>
        <end position="419"/>
    </location>
</feature>
<keyword evidence="5" id="KW-0472">Membrane</keyword>
<protein>
    <submittedName>
        <fullName evidence="9">Extracellular solute-binding protein</fullName>
    </submittedName>
</protein>
<organism evidence="9 10">
    <name type="scientific">Bifidobacterium pullorum subsp. saeculare</name>
    <dbReference type="NCBI Taxonomy" id="78257"/>
    <lineage>
        <taxon>Bacteria</taxon>
        <taxon>Bacillati</taxon>
        <taxon>Actinomycetota</taxon>
        <taxon>Actinomycetes</taxon>
        <taxon>Bifidobacteriales</taxon>
        <taxon>Bifidobacteriaceae</taxon>
        <taxon>Bifidobacterium</taxon>
    </lineage>
</organism>
<dbReference type="InterPro" id="IPR006061">
    <property type="entry name" value="SBP_1_CS"/>
</dbReference>
<evidence type="ECO:0000313" key="10">
    <source>
        <dbReference type="Proteomes" id="UP000718821"/>
    </source>
</evidence>
<keyword evidence="6" id="KW-0564">Palmitate</keyword>
<accession>A0A939BA47</accession>
<sequence length="419" mass="45850">MTRNVTKIIAGAASAVLALTALSACGSSSAGGKKLDFITGMATGSVHLKTLQSITDEFQKENPGVTINLIPASQDFTNDIKVRLAARNAPDLWNTHGWSRDRYAEFLEPLQNRSWASKMKPITKEAFKEANGTFYALPLDIQVTGVLYNKDVLDKVGVDPNSLNTWDDFNAACKKVKAAGLTCVVAGGKDTAIAGDLADLTASAWYDDAELKKLKSGKFDPAVYEKETGLISGWAKDGYFNPDYTSATQDDIEKLMANGQAAFYFRSNLHSAQIETFNPNVNLGFMATPTESDKRYVTIGEDWAVGASKTGKNKDIALKYIDFLAKPANMTKLTQMTNNDSALEGIKVNLGKINDTYNYWVSEKKTRTVPFFDCIYLPDGMWDTLCKSTEGLITGQLNAKSAADQMNTNFTTMWAKKAK</sequence>
<dbReference type="PANTHER" id="PTHR43649:SF33">
    <property type="entry name" value="POLYGALACTURONAN_RHAMNOGALACTURONAN-BINDING PROTEIN YTCQ"/>
    <property type="match status" value="1"/>
</dbReference>
<dbReference type="InterPro" id="IPR050490">
    <property type="entry name" value="Bact_solute-bd_prot1"/>
</dbReference>
<dbReference type="EMBL" id="JACLYU010000019">
    <property type="protein sequence ID" value="MBM6700218.1"/>
    <property type="molecule type" value="Genomic_DNA"/>
</dbReference>
<dbReference type="Pfam" id="PF01547">
    <property type="entry name" value="SBP_bac_1"/>
    <property type="match status" value="1"/>
</dbReference>
<feature type="signal peptide" evidence="8">
    <location>
        <begin position="1"/>
        <end position="23"/>
    </location>
</feature>
<keyword evidence="2" id="KW-0813">Transport</keyword>
<dbReference type="PROSITE" id="PS51257">
    <property type="entry name" value="PROKAR_LIPOPROTEIN"/>
    <property type="match status" value="1"/>
</dbReference>
<dbReference type="InterPro" id="IPR006059">
    <property type="entry name" value="SBP"/>
</dbReference>
<evidence type="ECO:0000256" key="4">
    <source>
        <dbReference type="ARBA" id="ARBA00022729"/>
    </source>
</evidence>
<proteinExistence type="inferred from homology"/>